<proteinExistence type="predicted"/>
<name>A0A3S5A6S7_9PLAT</name>
<dbReference type="OrthoDB" id="2130750at2759"/>
<comment type="caution">
    <text evidence="2">The sequence shown here is derived from an EMBL/GenBank/DDBJ whole genome shotgun (WGS) entry which is preliminary data.</text>
</comment>
<dbReference type="EMBL" id="CAAALY010004097">
    <property type="protein sequence ID" value="VEL08482.1"/>
    <property type="molecule type" value="Genomic_DNA"/>
</dbReference>
<evidence type="ECO:0000313" key="2">
    <source>
        <dbReference type="EMBL" id="VEL08482.1"/>
    </source>
</evidence>
<sequence length="173" mass="19534">MSMFEVEQIQQKELISKLNLQIVELESVLGRFTKENEKLNLKLDEEKKKLEDLQFRMAEETIDKSTLECKSADDDSRIFELEEALATARDANEAAEAELAKLRDELIKAVQTTETGVATEPTTADDGPKESEDLAPELRGGDEEKQDLQSAGELETHLQEQIQELKAQVQVRT</sequence>
<feature type="region of interest" description="Disordered" evidence="1">
    <location>
        <begin position="111"/>
        <end position="155"/>
    </location>
</feature>
<keyword evidence="3" id="KW-1185">Reference proteome</keyword>
<reference evidence="2" key="1">
    <citation type="submission" date="2018-11" db="EMBL/GenBank/DDBJ databases">
        <authorList>
            <consortium name="Pathogen Informatics"/>
        </authorList>
    </citation>
    <scope>NUCLEOTIDE SEQUENCE</scope>
</reference>
<accession>A0A3S5A6S7</accession>
<dbReference type="Proteomes" id="UP000784294">
    <property type="component" value="Unassembled WGS sequence"/>
</dbReference>
<dbReference type="AlphaFoldDB" id="A0A3S5A6S7"/>
<gene>
    <name evidence="2" type="ORF">PXEA_LOCUS1922</name>
</gene>
<protein>
    <submittedName>
        <fullName evidence="2">Uncharacterized protein</fullName>
    </submittedName>
</protein>
<evidence type="ECO:0000256" key="1">
    <source>
        <dbReference type="SAM" id="MobiDB-lite"/>
    </source>
</evidence>
<evidence type="ECO:0000313" key="3">
    <source>
        <dbReference type="Proteomes" id="UP000784294"/>
    </source>
</evidence>
<feature type="compositionally biased region" description="Low complexity" evidence="1">
    <location>
        <begin position="112"/>
        <end position="124"/>
    </location>
</feature>
<organism evidence="2 3">
    <name type="scientific">Protopolystoma xenopodis</name>
    <dbReference type="NCBI Taxonomy" id="117903"/>
    <lineage>
        <taxon>Eukaryota</taxon>
        <taxon>Metazoa</taxon>
        <taxon>Spiralia</taxon>
        <taxon>Lophotrochozoa</taxon>
        <taxon>Platyhelminthes</taxon>
        <taxon>Monogenea</taxon>
        <taxon>Polyopisthocotylea</taxon>
        <taxon>Polystomatidea</taxon>
        <taxon>Polystomatidae</taxon>
        <taxon>Protopolystoma</taxon>
    </lineage>
</organism>